<evidence type="ECO:0000259" key="9">
    <source>
        <dbReference type="PROSITE" id="PS50110"/>
    </source>
</evidence>
<reference evidence="10" key="1">
    <citation type="submission" date="2021-06" db="EMBL/GenBank/DDBJ databases">
        <authorList>
            <person name="Kallberg Y."/>
            <person name="Tangrot J."/>
            <person name="Rosling A."/>
        </authorList>
    </citation>
    <scope>NUCLEOTIDE SEQUENCE</scope>
    <source>
        <strain evidence="10">AZ414A</strain>
    </source>
</reference>
<evidence type="ECO:0000313" key="10">
    <source>
        <dbReference type="EMBL" id="CAG8542004.1"/>
    </source>
</evidence>
<dbReference type="PANTHER" id="PTHR45339:SF1">
    <property type="entry name" value="HYBRID SIGNAL TRANSDUCTION HISTIDINE KINASE J"/>
    <property type="match status" value="1"/>
</dbReference>
<dbReference type="PRINTS" id="PR00056">
    <property type="entry name" value="HSFDOMAIN"/>
</dbReference>
<evidence type="ECO:0000256" key="6">
    <source>
        <dbReference type="PROSITE-ProRule" id="PRU00169"/>
    </source>
</evidence>
<dbReference type="InterPro" id="IPR011006">
    <property type="entry name" value="CheY-like_superfamily"/>
</dbReference>
<evidence type="ECO:0000256" key="7">
    <source>
        <dbReference type="SAM" id="MobiDB-lite"/>
    </source>
</evidence>
<evidence type="ECO:0000256" key="1">
    <source>
        <dbReference type="ARBA" id="ARBA00004123"/>
    </source>
</evidence>
<dbReference type="SUPFAM" id="SSF54695">
    <property type="entry name" value="POZ domain"/>
    <property type="match status" value="1"/>
</dbReference>
<dbReference type="GO" id="GO:0003700">
    <property type="term" value="F:DNA-binding transcription factor activity"/>
    <property type="evidence" value="ECO:0007669"/>
    <property type="project" value="InterPro"/>
</dbReference>
<feature type="domain" description="Response regulatory" evidence="9">
    <location>
        <begin position="635"/>
        <end position="749"/>
    </location>
</feature>
<dbReference type="Gene3D" id="3.40.50.2300">
    <property type="match status" value="1"/>
</dbReference>
<dbReference type="SUPFAM" id="SSF49899">
    <property type="entry name" value="Concanavalin A-like lectins/glucanases"/>
    <property type="match status" value="1"/>
</dbReference>
<evidence type="ECO:0000256" key="5">
    <source>
        <dbReference type="ARBA" id="ARBA00023242"/>
    </source>
</evidence>
<evidence type="ECO:0000256" key="4">
    <source>
        <dbReference type="ARBA" id="ARBA00023125"/>
    </source>
</evidence>
<organism evidence="10 11">
    <name type="scientific">Diversispora eburnea</name>
    <dbReference type="NCBI Taxonomy" id="1213867"/>
    <lineage>
        <taxon>Eukaryota</taxon>
        <taxon>Fungi</taxon>
        <taxon>Fungi incertae sedis</taxon>
        <taxon>Mucoromycota</taxon>
        <taxon>Glomeromycotina</taxon>
        <taxon>Glomeromycetes</taxon>
        <taxon>Diversisporales</taxon>
        <taxon>Diversisporaceae</taxon>
        <taxon>Diversispora</taxon>
    </lineage>
</organism>
<sequence>MSTNYLTRGELNLSINHNNYNNNSNCNYNSKLHLQVKIVDEEAESINNHRYCDVEILCKDGVIVHGIRSILSARSHTIDQILFPNSLKTPLTPFIHTPNRENFEKYIVFQNIDSPSMLFIFNYLYTEIIELDKLTEDNIIDLYYAANYFQLDQLELEIENYFQKIIDNISIKKIPELLSKAISLDNIEVGSLSFNALQCLLSSTKNSIFASSEYSILRYSILICAKIISNYSSPIFEILTPLMEFIDLRRINGTISLFLSNPSLSPSSSSPLSSPLAQIPPPPPTPSEPTITYDFKWSSKFIGSKLKIIENDYVLTSHSYFSSQAARANHSLTNGFHEWDIVLEKLSEYVCIGICGEEYNCSLSYDRNSSQGWYLLVEFKKGTVITVHLDMNSKRLGFSVNGRRFPDLMGWNDFPTKEIDAFTKTILPRHFKHSNFASFVRQLNKYDFHKVRNSDDSDTLYGDQAWEFYHPKFHCSKRDQKTPSHRKNGTVCSNEDPNHHHIMTEQVNKLSTQVNNITELQTNINEHLHTLSTNYRSVVQDLLKLQKNMSDQHQLIQNLVQHLVNLEMEKSGISRVHENQLRNNSSDYINTIPSERAQRLINSYVEIAQSSYDQMNDISRLHRSTFTPTWTVPPKVLLVDDDAVYQNMGSKFLQIFGCSTDIAVDGISAVNKMNFEKYDLVLMDIVLPHLDGVEATTQIRRFDLNTPIISMTSNITSQECIKYYSHGMNDILPKPFTKANLLSIFAEDNEIDRGHDIKRVKRSFVD</sequence>
<dbReference type="AlphaFoldDB" id="A0A9N9ASW0"/>
<dbReference type="SMART" id="SM00415">
    <property type="entry name" value="HSF"/>
    <property type="match status" value="1"/>
</dbReference>
<dbReference type="FunFam" id="3.40.50.2300:FF:000212">
    <property type="entry name" value="Stress response regulator/HFS transcription factor"/>
    <property type="match status" value="1"/>
</dbReference>
<accession>A0A9N9ASW0</accession>
<keyword evidence="2 6" id="KW-0597">Phosphoprotein</keyword>
<feature type="region of interest" description="Disordered" evidence="7">
    <location>
        <begin position="478"/>
        <end position="498"/>
    </location>
</feature>
<dbReference type="InterPro" id="IPR000210">
    <property type="entry name" value="BTB/POZ_dom"/>
</dbReference>
<dbReference type="SUPFAM" id="SSF52172">
    <property type="entry name" value="CheY-like"/>
    <property type="match status" value="1"/>
</dbReference>
<protein>
    <submittedName>
        <fullName evidence="10">4076_t:CDS:1</fullName>
    </submittedName>
</protein>
<dbReference type="InterPro" id="IPR000232">
    <property type="entry name" value="HSF_DNA-bd"/>
</dbReference>
<dbReference type="InterPro" id="IPR036388">
    <property type="entry name" value="WH-like_DNA-bd_sf"/>
</dbReference>
<name>A0A9N9ASW0_9GLOM</name>
<dbReference type="Pfam" id="PF00072">
    <property type="entry name" value="Response_reg"/>
    <property type="match status" value="1"/>
</dbReference>
<dbReference type="InterPro" id="IPR011333">
    <property type="entry name" value="SKP1/BTB/POZ_sf"/>
</dbReference>
<dbReference type="InterPro" id="IPR036390">
    <property type="entry name" value="WH_DNA-bd_sf"/>
</dbReference>
<keyword evidence="4" id="KW-0238">DNA-binding</keyword>
<dbReference type="PANTHER" id="PTHR45339">
    <property type="entry name" value="HYBRID SIGNAL TRANSDUCTION HISTIDINE KINASE J"/>
    <property type="match status" value="1"/>
</dbReference>
<evidence type="ECO:0000256" key="2">
    <source>
        <dbReference type="ARBA" id="ARBA00022553"/>
    </source>
</evidence>
<evidence type="ECO:0000256" key="3">
    <source>
        <dbReference type="ARBA" id="ARBA00023012"/>
    </source>
</evidence>
<dbReference type="Gene3D" id="1.10.10.10">
    <property type="entry name" value="Winged helix-like DNA-binding domain superfamily/Winged helix DNA-binding domain"/>
    <property type="match status" value="1"/>
</dbReference>
<dbReference type="CDD" id="cd18186">
    <property type="entry name" value="BTB_POZ_ZBTB_KLHL-like"/>
    <property type="match status" value="1"/>
</dbReference>
<proteinExistence type="predicted"/>
<dbReference type="Gene3D" id="3.30.710.10">
    <property type="entry name" value="Potassium Channel Kv1.1, Chain A"/>
    <property type="match status" value="1"/>
</dbReference>
<dbReference type="CDD" id="cd17546">
    <property type="entry name" value="REC_hyHK_CKI1_RcsC-like"/>
    <property type="match status" value="1"/>
</dbReference>
<dbReference type="EMBL" id="CAJVPK010000708">
    <property type="protein sequence ID" value="CAG8542004.1"/>
    <property type="molecule type" value="Genomic_DNA"/>
</dbReference>
<feature type="domain" description="BTB" evidence="8">
    <location>
        <begin position="52"/>
        <end position="133"/>
    </location>
</feature>
<keyword evidence="3" id="KW-0902">Two-component regulatory system</keyword>
<dbReference type="InterPro" id="IPR013320">
    <property type="entry name" value="ConA-like_dom_sf"/>
</dbReference>
<dbReference type="GO" id="GO:0000160">
    <property type="term" value="P:phosphorelay signal transduction system"/>
    <property type="evidence" value="ECO:0007669"/>
    <property type="project" value="UniProtKB-KW"/>
</dbReference>
<keyword evidence="5" id="KW-0539">Nucleus</keyword>
<evidence type="ECO:0000313" key="11">
    <source>
        <dbReference type="Proteomes" id="UP000789706"/>
    </source>
</evidence>
<dbReference type="PROSITE" id="PS00434">
    <property type="entry name" value="HSF_DOMAIN"/>
    <property type="match status" value="1"/>
</dbReference>
<feature type="region of interest" description="Disordered" evidence="7">
    <location>
        <begin position="264"/>
        <end position="285"/>
    </location>
</feature>
<dbReference type="Pfam" id="PF00651">
    <property type="entry name" value="BTB"/>
    <property type="match status" value="1"/>
</dbReference>
<evidence type="ECO:0000259" key="8">
    <source>
        <dbReference type="PROSITE" id="PS50097"/>
    </source>
</evidence>
<comment type="caution">
    <text evidence="10">The sequence shown here is derived from an EMBL/GenBank/DDBJ whole genome shotgun (WGS) entry which is preliminary data.</text>
</comment>
<dbReference type="OrthoDB" id="60033at2759"/>
<keyword evidence="11" id="KW-1185">Reference proteome</keyword>
<feature type="compositionally biased region" description="Low complexity" evidence="7">
    <location>
        <begin position="264"/>
        <end position="277"/>
    </location>
</feature>
<gene>
    <name evidence="10" type="ORF">DEBURN_LOCUS6656</name>
</gene>
<dbReference type="SUPFAM" id="SSF46785">
    <property type="entry name" value="Winged helix' DNA-binding domain"/>
    <property type="match status" value="1"/>
</dbReference>
<dbReference type="InterPro" id="IPR001789">
    <property type="entry name" value="Sig_transdc_resp-reg_receiver"/>
</dbReference>
<dbReference type="SMART" id="SM00225">
    <property type="entry name" value="BTB"/>
    <property type="match status" value="1"/>
</dbReference>
<dbReference type="Proteomes" id="UP000789706">
    <property type="component" value="Unassembled WGS sequence"/>
</dbReference>
<dbReference type="PROSITE" id="PS50110">
    <property type="entry name" value="RESPONSE_REGULATORY"/>
    <property type="match status" value="1"/>
</dbReference>
<dbReference type="SMART" id="SM00448">
    <property type="entry name" value="REC"/>
    <property type="match status" value="1"/>
</dbReference>
<dbReference type="GO" id="GO:0043565">
    <property type="term" value="F:sequence-specific DNA binding"/>
    <property type="evidence" value="ECO:0007669"/>
    <property type="project" value="InterPro"/>
</dbReference>
<dbReference type="Pfam" id="PF00447">
    <property type="entry name" value="HSF_DNA-bind"/>
    <property type="match status" value="1"/>
</dbReference>
<dbReference type="GO" id="GO:0005634">
    <property type="term" value="C:nucleus"/>
    <property type="evidence" value="ECO:0007669"/>
    <property type="project" value="UniProtKB-SubCell"/>
</dbReference>
<comment type="subcellular location">
    <subcellularLocation>
        <location evidence="1">Nucleus</location>
    </subcellularLocation>
</comment>
<dbReference type="PROSITE" id="PS50097">
    <property type="entry name" value="BTB"/>
    <property type="match status" value="1"/>
</dbReference>
<feature type="modified residue" description="4-aspartylphosphate" evidence="6">
    <location>
        <position position="684"/>
    </location>
</feature>